<dbReference type="Proteomes" id="UP000728032">
    <property type="component" value="Unassembled WGS sequence"/>
</dbReference>
<dbReference type="InterPro" id="IPR000718">
    <property type="entry name" value="Peptidase_M13"/>
</dbReference>
<evidence type="ECO:0000313" key="11">
    <source>
        <dbReference type="EMBL" id="CAD7645831.1"/>
    </source>
</evidence>
<feature type="domain" description="Peptidase M13 N-terminal" evidence="10">
    <location>
        <begin position="235"/>
        <end position="542"/>
    </location>
</feature>
<organism evidence="11">
    <name type="scientific">Oppiella nova</name>
    <dbReference type="NCBI Taxonomy" id="334625"/>
    <lineage>
        <taxon>Eukaryota</taxon>
        <taxon>Metazoa</taxon>
        <taxon>Ecdysozoa</taxon>
        <taxon>Arthropoda</taxon>
        <taxon>Chelicerata</taxon>
        <taxon>Arachnida</taxon>
        <taxon>Acari</taxon>
        <taxon>Acariformes</taxon>
        <taxon>Sarcoptiformes</taxon>
        <taxon>Oribatida</taxon>
        <taxon>Brachypylina</taxon>
        <taxon>Oppioidea</taxon>
        <taxon>Oppiidae</taxon>
        <taxon>Oppiella</taxon>
    </lineage>
</organism>
<dbReference type="InterPro" id="IPR008753">
    <property type="entry name" value="Peptidase_M13_N"/>
</dbReference>
<dbReference type="InterPro" id="IPR042089">
    <property type="entry name" value="Peptidase_M13_dom_2"/>
</dbReference>
<proteinExistence type="inferred from homology"/>
<keyword evidence="5" id="KW-0378">Hydrolase</keyword>
<comment type="cofactor">
    <cofactor evidence="1">
        <name>Zn(2+)</name>
        <dbReference type="ChEBI" id="CHEBI:29105"/>
    </cofactor>
</comment>
<dbReference type="EMBL" id="OC917001">
    <property type="protein sequence ID" value="CAD7645831.1"/>
    <property type="molecule type" value="Genomic_DNA"/>
</dbReference>
<feature type="domain" description="Peptidase M13 C-terminal" evidence="9">
    <location>
        <begin position="601"/>
        <end position="629"/>
    </location>
</feature>
<evidence type="ECO:0000313" key="12">
    <source>
        <dbReference type="Proteomes" id="UP000728032"/>
    </source>
</evidence>
<dbReference type="PROSITE" id="PS51885">
    <property type="entry name" value="NEPRILYSIN"/>
    <property type="match status" value="1"/>
</dbReference>
<evidence type="ECO:0000259" key="9">
    <source>
        <dbReference type="Pfam" id="PF01431"/>
    </source>
</evidence>
<gene>
    <name evidence="11" type="ORF">ONB1V03_LOCUS5412</name>
</gene>
<keyword evidence="8" id="KW-0732">Signal</keyword>
<keyword evidence="12" id="KW-1185">Reference proteome</keyword>
<dbReference type="Pfam" id="PF01431">
    <property type="entry name" value="Peptidase_M13"/>
    <property type="match status" value="2"/>
</dbReference>
<evidence type="ECO:0000256" key="3">
    <source>
        <dbReference type="ARBA" id="ARBA00022670"/>
    </source>
</evidence>
<feature type="chain" id="PRO_5036211321" evidence="8">
    <location>
        <begin position="25"/>
        <end position="706"/>
    </location>
</feature>
<feature type="domain" description="Peptidase M13 C-terminal" evidence="9">
    <location>
        <begin position="630"/>
        <end position="700"/>
    </location>
</feature>
<evidence type="ECO:0000256" key="7">
    <source>
        <dbReference type="ARBA" id="ARBA00023049"/>
    </source>
</evidence>
<protein>
    <submittedName>
        <fullName evidence="11">Uncharacterized protein</fullName>
    </submittedName>
</protein>
<dbReference type="Pfam" id="PF05649">
    <property type="entry name" value="Peptidase_M13_N"/>
    <property type="match status" value="1"/>
</dbReference>
<evidence type="ECO:0000256" key="8">
    <source>
        <dbReference type="SAM" id="SignalP"/>
    </source>
</evidence>
<keyword evidence="6" id="KW-0862">Zinc</keyword>
<accession>A0A7R9LQD2</accession>
<dbReference type="GO" id="GO:0016485">
    <property type="term" value="P:protein processing"/>
    <property type="evidence" value="ECO:0007669"/>
    <property type="project" value="TreeGrafter"/>
</dbReference>
<evidence type="ECO:0000256" key="2">
    <source>
        <dbReference type="ARBA" id="ARBA00007357"/>
    </source>
</evidence>
<evidence type="ECO:0000259" key="10">
    <source>
        <dbReference type="Pfam" id="PF05649"/>
    </source>
</evidence>
<keyword evidence="4" id="KW-0479">Metal-binding</keyword>
<name>A0A7R9LQD2_9ACAR</name>
<evidence type="ECO:0000256" key="4">
    <source>
        <dbReference type="ARBA" id="ARBA00022723"/>
    </source>
</evidence>
<dbReference type="AlphaFoldDB" id="A0A7R9LQD2"/>
<dbReference type="PANTHER" id="PTHR11733:SF241">
    <property type="entry name" value="GH26575P-RELATED"/>
    <property type="match status" value="1"/>
</dbReference>
<dbReference type="CDD" id="cd08662">
    <property type="entry name" value="M13"/>
    <property type="match status" value="1"/>
</dbReference>
<dbReference type="GO" id="GO:0046872">
    <property type="term" value="F:metal ion binding"/>
    <property type="evidence" value="ECO:0007669"/>
    <property type="project" value="UniProtKB-KW"/>
</dbReference>
<dbReference type="GO" id="GO:0004222">
    <property type="term" value="F:metalloendopeptidase activity"/>
    <property type="evidence" value="ECO:0007669"/>
    <property type="project" value="InterPro"/>
</dbReference>
<evidence type="ECO:0000256" key="1">
    <source>
        <dbReference type="ARBA" id="ARBA00001947"/>
    </source>
</evidence>
<evidence type="ECO:0000256" key="6">
    <source>
        <dbReference type="ARBA" id="ARBA00022833"/>
    </source>
</evidence>
<dbReference type="EMBL" id="CAJPVJ010002176">
    <property type="protein sequence ID" value="CAG2165874.1"/>
    <property type="molecule type" value="Genomic_DNA"/>
</dbReference>
<dbReference type="Gene3D" id="1.10.1380.10">
    <property type="entry name" value="Neutral endopeptidase , domain2"/>
    <property type="match status" value="1"/>
</dbReference>
<dbReference type="GO" id="GO:0005886">
    <property type="term" value="C:plasma membrane"/>
    <property type="evidence" value="ECO:0007669"/>
    <property type="project" value="TreeGrafter"/>
</dbReference>
<keyword evidence="7" id="KW-0482">Metalloprotease</keyword>
<feature type="signal peptide" evidence="8">
    <location>
        <begin position="1"/>
        <end position="24"/>
    </location>
</feature>
<sequence>MKFRYNLIVASILITTTALNGCLALAEVYDSDNGWRSGESPVDMNAMTGADLIRKLIETPALNRISGSQVLRSLDPLSGGLLSKTLNRIAGISGEEVLNALQNGSLSPKYLRFSLDRPKRTSLDTMSGVSIGSAKKRSLDAMNGIALGEPSKRNFDEIDNTGFRGFAKRNFDEIDRSGFGGFVKRNFDEIDRSGFGGLHKKNFDEIDRSAFNGFNKRNFDEIDRSGFGGFVKKREIQSDKSVKPLRDVIKELGGWPVLNQKWLTPKHKLEVLLGNLRGEYNQGLIVEQWVGPDDRNSSVNIIQLDQMSLGLPSRDYFLKETSLREREAYLKLMVEIAVLLGANKSYAFQEMSKVSMPEADRHDTGAIYKKLTLRELKSLIPEFDWILYLNTLLPTPVFTDEEIVIYSIEYFQEMGKIIARHDSKVIHNYVIWRFVKYILPYLDGEYAVVRTEFKKILLGISADRIRWNQCVELVNKKMGMAVGALFIRDNFDPKSKETALEMIHNIRNAFNELLTLNEWMDELTIQVAREKANSINERIGYPDLLTNPIELSKEYQLLTVFEDQFLQSILGVLKYESAKNLLKLRQPVNKDRWTTEPAVVNAFYNPNKNDIVFPAGILQPLFYSQHFPNFDDKGRQFDREGNLKQWWNNATIKRFRQRAQCIIDQYSSYVLEDIRMNVNGKMTQGENIADNGGLKQAYRVSLISLM</sequence>
<dbReference type="SUPFAM" id="SSF55486">
    <property type="entry name" value="Metalloproteases ('zincins'), catalytic domain"/>
    <property type="match status" value="1"/>
</dbReference>
<keyword evidence="3" id="KW-0645">Protease</keyword>
<dbReference type="InterPro" id="IPR018497">
    <property type="entry name" value="Peptidase_M13_C"/>
</dbReference>
<dbReference type="PANTHER" id="PTHR11733">
    <property type="entry name" value="ZINC METALLOPROTEASE FAMILY M13 NEPRILYSIN-RELATED"/>
    <property type="match status" value="1"/>
</dbReference>
<dbReference type="OrthoDB" id="6475849at2759"/>
<evidence type="ECO:0000256" key="5">
    <source>
        <dbReference type="ARBA" id="ARBA00022801"/>
    </source>
</evidence>
<dbReference type="PRINTS" id="PR00786">
    <property type="entry name" value="NEPRILYSIN"/>
</dbReference>
<reference evidence="11" key="1">
    <citation type="submission" date="2020-11" db="EMBL/GenBank/DDBJ databases">
        <authorList>
            <person name="Tran Van P."/>
        </authorList>
    </citation>
    <scope>NUCLEOTIDE SEQUENCE</scope>
</reference>
<comment type="similarity">
    <text evidence="2">Belongs to the peptidase M13 family.</text>
</comment>